<gene>
    <name evidence="3" type="ORF">FC81_GL000115</name>
</gene>
<dbReference type="EMBL" id="AZEF01000053">
    <property type="protein sequence ID" value="KRL00338.1"/>
    <property type="molecule type" value="Genomic_DNA"/>
</dbReference>
<dbReference type="PATRIC" id="fig|1423731.3.peg.118"/>
<keyword evidence="1" id="KW-0472">Membrane</keyword>
<accession>A0A0R1M5M6</accession>
<proteinExistence type="predicted"/>
<feature type="domain" description="Prepilin type IV endopeptidase peptidase" evidence="2">
    <location>
        <begin position="9"/>
        <end position="106"/>
    </location>
</feature>
<dbReference type="Pfam" id="PF01478">
    <property type="entry name" value="Peptidase_A24"/>
    <property type="match status" value="1"/>
</dbReference>
<name>A0A0R1M5M6_9LACO</name>
<organism evidence="3 4">
    <name type="scientific">Liquorilactobacillus capillatus DSM 19910</name>
    <dbReference type="NCBI Taxonomy" id="1423731"/>
    <lineage>
        <taxon>Bacteria</taxon>
        <taxon>Bacillati</taxon>
        <taxon>Bacillota</taxon>
        <taxon>Bacilli</taxon>
        <taxon>Lactobacillales</taxon>
        <taxon>Lactobacillaceae</taxon>
        <taxon>Liquorilactobacillus</taxon>
    </lineage>
</organism>
<dbReference type="InterPro" id="IPR000045">
    <property type="entry name" value="Prepilin_IV_endopep_pep"/>
</dbReference>
<feature type="transmembrane region" description="Helical" evidence="1">
    <location>
        <begin position="46"/>
        <end position="66"/>
    </location>
</feature>
<dbReference type="GO" id="GO:0004190">
    <property type="term" value="F:aspartic-type endopeptidase activity"/>
    <property type="evidence" value="ECO:0007669"/>
    <property type="project" value="InterPro"/>
</dbReference>
<evidence type="ECO:0000259" key="2">
    <source>
        <dbReference type="Pfam" id="PF01478"/>
    </source>
</evidence>
<evidence type="ECO:0000313" key="4">
    <source>
        <dbReference type="Proteomes" id="UP000051621"/>
    </source>
</evidence>
<dbReference type="Proteomes" id="UP000051621">
    <property type="component" value="Unassembled WGS sequence"/>
</dbReference>
<sequence length="130" mass="14730">MHLVFTFGLVLWALILSAQDFYSLTVSHNFLLVGGSLLSVGKFANIHFYLADWSFSLLFIIILFLFSHFNLLGSGDVIYLTFLFLLLGFYTTLYIILIGSTSAALYHFIYAQNKIPFIPFLSFGLLVLLL</sequence>
<keyword evidence="4" id="KW-1185">Reference proteome</keyword>
<keyword evidence="1" id="KW-1133">Transmembrane helix</keyword>
<comment type="caution">
    <text evidence="3">The sequence shown here is derived from an EMBL/GenBank/DDBJ whole genome shotgun (WGS) entry which is preliminary data.</text>
</comment>
<keyword evidence="1" id="KW-0812">Transmembrane</keyword>
<reference evidence="3 4" key="1">
    <citation type="journal article" date="2015" name="Genome Announc.">
        <title>Expanding the biotechnology potential of lactobacilli through comparative genomics of 213 strains and associated genera.</title>
        <authorList>
            <person name="Sun Z."/>
            <person name="Harris H.M."/>
            <person name="McCann A."/>
            <person name="Guo C."/>
            <person name="Argimon S."/>
            <person name="Zhang W."/>
            <person name="Yang X."/>
            <person name="Jeffery I.B."/>
            <person name="Cooney J.C."/>
            <person name="Kagawa T.F."/>
            <person name="Liu W."/>
            <person name="Song Y."/>
            <person name="Salvetti E."/>
            <person name="Wrobel A."/>
            <person name="Rasinkangas P."/>
            <person name="Parkhill J."/>
            <person name="Rea M.C."/>
            <person name="O'Sullivan O."/>
            <person name="Ritari J."/>
            <person name="Douillard F.P."/>
            <person name="Paul Ross R."/>
            <person name="Yang R."/>
            <person name="Briner A.E."/>
            <person name="Felis G.E."/>
            <person name="de Vos W.M."/>
            <person name="Barrangou R."/>
            <person name="Klaenhammer T.R."/>
            <person name="Caufield P.W."/>
            <person name="Cui Y."/>
            <person name="Zhang H."/>
            <person name="O'Toole P.W."/>
        </authorList>
    </citation>
    <scope>NUCLEOTIDE SEQUENCE [LARGE SCALE GENOMIC DNA]</scope>
    <source>
        <strain evidence="3 4">DSM 19910</strain>
    </source>
</reference>
<evidence type="ECO:0000313" key="3">
    <source>
        <dbReference type="EMBL" id="KRL00338.1"/>
    </source>
</evidence>
<feature type="transmembrane region" description="Helical" evidence="1">
    <location>
        <begin position="109"/>
        <end position="129"/>
    </location>
</feature>
<dbReference type="AlphaFoldDB" id="A0A0R1M5M6"/>
<dbReference type="GO" id="GO:0016020">
    <property type="term" value="C:membrane"/>
    <property type="evidence" value="ECO:0007669"/>
    <property type="project" value="InterPro"/>
</dbReference>
<protein>
    <recommendedName>
        <fullName evidence="2">Prepilin type IV endopeptidase peptidase domain-containing protein</fullName>
    </recommendedName>
</protein>
<feature type="transmembrane region" description="Helical" evidence="1">
    <location>
        <begin position="78"/>
        <end position="97"/>
    </location>
</feature>
<evidence type="ECO:0000256" key="1">
    <source>
        <dbReference type="SAM" id="Phobius"/>
    </source>
</evidence>